<dbReference type="Pfam" id="PF00450">
    <property type="entry name" value="Peptidase_S10"/>
    <property type="match status" value="1"/>
</dbReference>
<keyword evidence="8" id="KW-0378">Hydrolase</keyword>
<dbReference type="InterPro" id="IPR033517">
    <property type="entry name" value="DDX54/DBP10_DEAD-box_helicase"/>
</dbReference>
<dbReference type="GO" id="GO:0005524">
    <property type="term" value="F:ATP binding"/>
    <property type="evidence" value="ECO:0007669"/>
    <property type="project" value="UniProtKB-KW"/>
</dbReference>
<dbReference type="Pfam" id="PF00271">
    <property type="entry name" value="Helicase_C"/>
    <property type="match status" value="1"/>
</dbReference>
<evidence type="ECO:0000259" key="18">
    <source>
        <dbReference type="PROSITE" id="PS51195"/>
    </source>
</evidence>
<dbReference type="InterPro" id="IPR029058">
    <property type="entry name" value="AB_hydrolase_fold"/>
</dbReference>
<evidence type="ECO:0000256" key="3">
    <source>
        <dbReference type="ARBA" id="ARBA00010379"/>
    </source>
</evidence>
<comment type="caution">
    <text evidence="19">The sequence shown here is derived from an EMBL/GenBank/DDBJ whole genome shotgun (WGS) entry which is preliminary data.</text>
</comment>
<dbReference type="PROSITE" id="PS51195">
    <property type="entry name" value="Q_MOTIF"/>
    <property type="match status" value="1"/>
</dbReference>
<feature type="domain" description="Helicase ATP-binding" evidence="16">
    <location>
        <begin position="491"/>
        <end position="663"/>
    </location>
</feature>
<evidence type="ECO:0000256" key="15">
    <source>
        <dbReference type="SAM" id="MobiDB-lite"/>
    </source>
</evidence>
<dbReference type="CDD" id="cd17959">
    <property type="entry name" value="DEADc_DDX54"/>
    <property type="match status" value="1"/>
</dbReference>
<reference evidence="19" key="2">
    <citation type="journal article" date="2022" name="Res Sq">
        <title>Comparative Genomics Reveals Insights into the Divergent Evolution of Astigmatic Mites and Household Pest Adaptations.</title>
        <authorList>
            <person name="Xiong Q."/>
            <person name="Wan A.T.-Y."/>
            <person name="Liu X.-Y."/>
            <person name="Fung C.S.-H."/>
            <person name="Xiao X."/>
            <person name="Malainual N."/>
            <person name="Hou J."/>
            <person name="Wang L."/>
            <person name="Wang M."/>
            <person name="Yang K."/>
            <person name="Cui Y."/>
            <person name="Leung E."/>
            <person name="Nong W."/>
            <person name="Shin S.-K."/>
            <person name="Au S."/>
            <person name="Jeong K.Y."/>
            <person name="Chew F.T."/>
            <person name="Hui J."/>
            <person name="Leung T.F."/>
            <person name="Tungtrongchitr A."/>
            <person name="Zhong N."/>
            <person name="Liu Z."/>
            <person name="Tsui S."/>
        </authorList>
    </citation>
    <scope>NUCLEOTIDE SEQUENCE</scope>
    <source>
        <strain evidence="19">Derf</strain>
        <tissue evidence="19">Whole organism</tissue>
    </source>
</reference>
<keyword evidence="11" id="KW-0694">RNA-binding</keyword>
<dbReference type="InterPro" id="IPR050079">
    <property type="entry name" value="DEAD_box_RNA_helicase"/>
</dbReference>
<dbReference type="PANTHER" id="PTHR47959:SF8">
    <property type="entry name" value="RNA HELICASE"/>
    <property type="match status" value="1"/>
</dbReference>
<dbReference type="PROSITE" id="PS00039">
    <property type="entry name" value="DEAD_ATP_HELICASE"/>
    <property type="match status" value="1"/>
</dbReference>
<evidence type="ECO:0000256" key="4">
    <source>
        <dbReference type="ARBA" id="ARBA00012552"/>
    </source>
</evidence>
<dbReference type="InterPro" id="IPR001650">
    <property type="entry name" value="Helicase_C-like"/>
</dbReference>
<evidence type="ECO:0000256" key="12">
    <source>
        <dbReference type="ARBA" id="ARBA00023242"/>
    </source>
</evidence>
<dbReference type="Pfam" id="PF00270">
    <property type="entry name" value="DEAD"/>
    <property type="match status" value="1"/>
</dbReference>
<dbReference type="InterPro" id="IPR011545">
    <property type="entry name" value="DEAD/DEAH_box_helicase_dom"/>
</dbReference>
<keyword evidence="10" id="KW-0067">ATP-binding</keyword>
<sequence>MFGFIETVSLNQNPDEVLHLPGLKTKINFRHFSGYLEAEDGAFLHYWLFESQRDPTSDPVVFWFNGGPGSSSLFGALMECGPFRIESGETLIMNNFSWNAQANMVFIESPAGVGFSYKLDRNYTTNDDITAQNNYVALKSFFKKFPHFEKNPLYISGESYGGVYVPTLSVKILENHYPKNFKGFVIGNGAMNFEMLDNSLIHYFYHHALINDDTWQYLLDTCCPNVKNARYCNFATNQNPKCNGEIEKISKFFHNNFDRYNIYHWMCFDPINDHAPFSFAKSVGEVGWITTLQHKNRKNIKCNNDVKFAAPTVNDDALKSYLNQQKIREALHISSHANSHWNLFSKELIYKPIYQDMTNHVKKLIDGGLKGLLYNGDFDTACNYLGNRWYEIINSKFVENLGYETNTGYLPWKYDNQIGGFRIRYGKLIYQTIMGAGHMAPMDQPGPLQAIDVIELSSGGSFPSMKLSKPVLKGIYKKGYKNPTPIQRKTIPIVLNGQDVVAMARTGSGKTAAFLIPIIEKLQSHKIEKGARVLILSPTRELALQTYKFAREFARFTDLKCETILGGDSMERQFSKIHENPDIIIATPGRLLHVAIEMDLKFSSVQMIVFDEADRLFEMGFKEQLTEILSRLSSKRQTLLFSATLPQTIVDFTRAGLIDPVLVRLDTETKISENLRLIHLGCRNEDKLATLLHLLKNVIKSNEQIIVFLPTRHHIEYIKEILDQCFIPSTYLYSSLDSEARKINIRTFHLKKVPVLLVTDLAARGVDIPLLDNVINFNFPSRSKLFVHRVGRTARAGRSGTAYSLISNDELPYLFTLSLFLNQPFKAANPSILNNEDDDDDDGCKYGTVPQTIIDEENEIIQKLHGQFSELDSMEKVCQSAYKQYLKTREIADGESVRKMKSFLENEKIGYHPIFIDRTIKQNDQRKMENERVEMLSSIKSYKPNMTVFEIGKNNKANTAREVMKMKRQVTEKILGKKSNHSSEQTETNFKDKEFYLNYQSNDFHFEKGLQLTKSFDTQLKESILDFDERIQTHQKKRQRQRVVGHNKGKAMKRKGKR</sequence>
<dbReference type="GO" id="GO:0005829">
    <property type="term" value="C:cytosol"/>
    <property type="evidence" value="ECO:0007669"/>
    <property type="project" value="TreeGrafter"/>
</dbReference>
<dbReference type="FunFam" id="3.40.50.300:FF:000865">
    <property type="entry name" value="ATP-dependent RNA helicase DDX54"/>
    <property type="match status" value="1"/>
</dbReference>
<dbReference type="EMBL" id="ASGP02000001">
    <property type="protein sequence ID" value="KAH9527201.1"/>
    <property type="molecule type" value="Genomic_DNA"/>
</dbReference>
<dbReference type="GO" id="GO:0003724">
    <property type="term" value="F:RNA helicase activity"/>
    <property type="evidence" value="ECO:0007669"/>
    <property type="project" value="UniProtKB-EC"/>
</dbReference>
<dbReference type="InterPro" id="IPR001563">
    <property type="entry name" value="Peptidase_S10"/>
</dbReference>
<dbReference type="GO" id="GO:0004185">
    <property type="term" value="F:serine-type carboxypeptidase activity"/>
    <property type="evidence" value="ECO:0007669"/>
    <property type="project" value="InterPro"/>
</dbReference>
<dbReference type="GO" id="GO:1904715">
    <property type="term" value="P:negative regulation of chaperone-mediated autophagy"/>
    <property type="evidence" value="ECO:0007669"/>
    <property type="project" value="UniProtKB-ARBA"/>
</dbReference>
<keyword evidence="6" id="KW-0645">Protease</keyword>
<evidence type="ECO:0000313" key="19">
    <source>
        <dbReference type="EMBL" id="KAH9527201.1"/>
    </source>
</evidence>
<dbReference type="PROSITE" id="PS00131">
    <property type="entry name" value="CARBOXYPEPT_SER_SER"/>
    <property type="match status" value="1"/>
</dbReference>
<dbReference type="PANTHER" id="PTHR47959">
    <property type="entry name" value="ATP-DEPENDENT RNA HELICASE RHLE-RELATED"/>
    <property type="match status" value="1"/>
</dbReference>
<dbReference type="SMART" id="SM00490">
    <property type="entry name" value="HELICc"/>
    <property type="match status" value="1"/>
</dbReference>
<dbReference type="EC" id="3.6.4.13" evidence="4"/>
<gene>
    <name evidence="19" type="primary">DDX54_1</name>
    <name evidence="19" type="ORF">DERF_001236</name>
</gene>
<name>A0A922L8G9_DERFA</name>
<evidence type="ECO:0000256" key="7">
    <source>
        <dbReference type="ARBA" id="ARBA00022741"/>
    </source>
</evidence>
<evidence type="ECO:0000259" key="17">
    <source>
        <dbReference type="PROSITE" id="PS51194"/>
    </source>
</evidence>
<proteinExistence type="inferred from homology"/>
<comment type="similarity">
    <text evidence="2">Belongs to the peptidase S10 family.</text>
</comment>
<evidence type="ECO:0000256" key="5">
    <source>
        <dbReference type="ARBA" id="ARBA00022645"/>
    </source>
</evidence>
<keyword evidence="7" id="KW-0547">Nucleotide-binding</keyword>
<dbReference type="InterPro" id="IPR027417">
    <property type="entry name" value="P-loop_NTPase"/>
</dbReference>
<keyword evidence="12" id="KW-0539">Nucleus</keyword>
<dbReference type="GO" id="GO:0003723">
    <property type="term" value="F:RNA binding"/>
    <property type="evidence" value="ECO:0007669"/>
    <property type="project" value="UniProtKB-KW"/>
</dbReference>
<evidence type="ECO:0000256" key="1">
    <source>
        <dbReference type="ARBA" id="ARBA00004604"/>
    </source>
</evidence>
<comment type="similarity">
    <text evidence="3">Belongs to the DEAD box helicase family. DDX54/DBP10 subfamily.</text>
</comment>
<dbReference type="GO" id="GO:0031647">
    <property type="term" value="P:regulation of protein stability"/>
    <property type="evidence" value="ECO:0007669"/>
    <property type="project" value="UniProtKB-ARBA"/>
</dbReference>
<keyword evidence="20" id="KW-1185">Reference proteome</keyword>
<evidence type="ECO:0000256" key="2">
    <source>
        <dbReference type="ARBA" id="ARBA00009431"/>
    </source>
</evidence>
<feature type="compositionally biased region" description="Basic residues" evidence="15">
    <location>
        <begin position="1033"/>
        <end position="1058"/>
    </location>
</feature>
<evidence type="ECO:0000313" key="20">
    <source>
        <dbReference type="Proteomes" id="UP000790347"/>
    </source>
</evidence>
<dbReference type="PROSITE" id="PS51192">
    <property type="entry name" value="HELICASE_ATP_BIND_1"/>
    <property type="match status" value="1"/>
</dbReference>
<dbReference type="PROSITE" id="PS51194">
    <property type="entry name" value="HELICASE_CTER"/>
    <property type="match status" value="1"/>
</dbReference>
<dbReference type="GO" id="GO:0005730">
    <property type="term" value="C:nucleolus"/>
    <property type="evidence" value="ECO:0007669"/>
    <property type="project" value="UniProtKB-SubCell"/>
</dbReference>
<dbReference type="InterPro" id="IPR014014">
    <property type="entry name" value="RNA_helicase_DEAD_Q_motif"/>
</dbReference>
<feature type="domain" description="Helicase C-terminal" evidence="17">
    <location>
        <begin position="690"/>
        <end position="836"/>
    </location>
</feature>
<evidence type="ECO:0000256" key="10">
    <source>
        <dbReference type="ARBA" id="ARBA00022840"/>
    </source>
</evidence>
<keyword evidence="9 19" id="KW-0347">Helicase</keyword>
<reference evidence="19" key="1">
    <citation type="submission" date="2013-05" db="EMBL/GenBank/DDBJ databases">
        <authorList>
            <person name="Yim A.K.Y."/>
            <person name="Chan T.F."/>
            <person name="Ji K.M."/>
            <person name="Liu X.Y."/>
            <person name="Zhou J.W."/>
            <person name="Li R.Q."/>
            <person name="Yang K.Y."/>
            <person name="Li J."/>
            <person name="Li M."/>
            <person name="Law P.T.W."/>
            <person name="Wu Y.L."/>
            <person name="Cai Z.L."/>
            <person name="Qin H."/>
            <person name="Bao Y."/>
            <person name="Leung R.K.K."/>
            <person name="Ng P.K.S."/>
            <person name="Zou J."/>
            <person name="Zhong X.J."/>
            <person name="Ran P.X."/>
            <person name="Zhong N.S."/>
            <person name="Liu Z.G."/>
            <person name="Tsui S.K.W."/>
        </authorList>
    </citation>
    <scope>NUCLEOTIDE SEQUENCE</scope>
    <source>
        <strain evidence="19">Derf</strain>
        <tissue evidence="19">Whole organism</tissue>
    </source>
</reference>
<protein>
    <recommendedName>
        <fullName evidence="4">RNA helicase</fullName>
        <ecNumber evidence="4">3.6.4.13</ecNumber>
    </recommendedName>
</protein>
<organism evidence="19 20">
    <name type="scientific">Dermatophagoides farinae</name>
    <name type="common">American house dust mite</name>
    <dbReference type="NCBI Taxonomy" id="6954"/>
    <lineage>
        <taxon>Eukaryota</taxon>
        <taxon>Metazoa</taxon>
        <taxon>Ecdysozoa</taxon>
        <taxon>Arthropoda</taxon>
        <taxon>Chelicerata</taxon>
        <taxon>Arachnida</taxon>
        <taxon>Acari</taxon>
        <taxon>Acariformes</taxon>
        <taxon>Sarcoptiformes</taxon>
        <taxon>Astigmata</taxon>
        <taxon>Psoroptidia</taxon>
        <taxon>Analgoidea</taxon>
        <taxon>Pyroglyphidae</taxon>
        <taxon>Dermatophagoidinae</taxon>
        <taxon>Dermatophagoides</taxon>
    </lineage>
</organism>
<dbReference type="InterPro" id="IPR014001">
    <property type="entry name" value="Helicase_ATP-bd"/>
</dbReference>
<comment type="catalytic activity">
    <reaction evidence="13">
        <text>ATP + H2O = ADP + phosphate + H(+)</text>
        <dbReference type="Rhea" id="RHEA:13065"/>
        <dbReference type="ChEBI" id="CHEBI:15377"/>
        <dbReference type="ChEBI" id="CHEBI:15378"/>
        <dbReference type="ChEBI" id="CHEBI:30616"/>
        <dbReference type="ChEBI" id="CHEBI:43474"/>
        <dbReference type="ChEBI" id="CHEBI:456216"/>
        <dbReference type="EC" id="3.6.4.13"/>
    </reaction>
</comment>
<dbReference type="AlphaFoldDB" id="A0A922L8G9"/>
<feature type="domain" description="DEAD-box RNA helicase Q" evidence="18">
    <location>
        <begin position="460"/>
        <end position="488"/>
    </location>
</feature>
<dbReference type="Proteomes" id="UP000790347">
    <property type="component" value="Unassembled WGS sequence"/>
</dbReference>
<dbReference type="CDD" id="cd18787">
    <property type="entry name" value="SF2_C_DEAD"/>
    <property type="match status" value="1"/>
</dbReference>
<dbReference type="PRINTS" id="PR00724">
    <property type="entry name" value="CRBOXYPTASEC"/>
</dbReference>
<keyword evidence="5" id="KW-0121">Carboxypeptidase</keyword>
<dbReference type="GO" id="GO:0006508">
    <property type="term" value="P:proteolysis"/>
    <property type="evidence" value="ECO:0007669"/>
    <property type="project" value="UniProtKB-KW"/>
</dbReference>
<dbReference type="Gene3D" id="3.40.50.300">
    <property type="entry name" value="P-loop containing nucleotide triphosphate hydrolases"/>
    <property type="match status" value="2"/>
</dbReference>
<evidence type="ECO:0000256" key="6">
    <source>
        <dbReference type="ARBA" id="ARBA00022670"/>
    </source>
</evidence>
<dbReference type="SMART" id="SM00487">
    <property type="entry name" value="DEXDc"/>
    <property type="match status" value="1"/>
</dbReference>
<feature type="region of interest" description="Disordered" evidence="15">
    <location>
        <begin position="1032"/>
        <end position="1058"/>
    </location>
</feature>
<accession>A0A922L8G9</accession>
<evidence type="ECO:0000256" key="11">
    <source>
        <dbReference type="ARBA" id="ARBA00022884"/>
    </source>
</evidence>
<dbReference type="InterPro" id="IPR000629">
    <property type="entry name" value="RNA-helicase_DEAD-box_CS"/>
</dbReference>
<evidence type="ECO:0000256" key="8">
    <source>
        <dbReference type="ARBA" id="ARBA00022801"/>
    </source>
</evidence>
<feature type="short sequence motif" description="Q motif" evidence="14">
    <location>
        <begin position="460"/>
        <end position="488"/>
    </location>
</feature>
<evidence type="ECO:0000259" key="16">
    <source>
        <dbReference type="PROSITE" id="PS51192"/>
    </source>
</evidence>
<evidence type="ECO:0000256" key="14">
    <source>
        <dbReference type="PROSITE-ProRule" id="PRU00552"/>
    </source>
</evidence>
<comment type="subcellular location">
    <subcellularLocation>
        <location evidence="1">Nucleus</location>
        <location evidence="1">Nucleolus</location>
    </subcellularLocation>
</comment>
<dbReference type="SUPFAM" id="SSF52540">
    <property type="entry name" value="P-loop containing nucleoside triphosphate hydrolases"/>
    <property type="match status" value="2"/>
</dbReference>
<dbReference type="Gene3D" id="3.40.50.1820">
    <property type="entry name" value="alpha/beta hydrolase"/>
    <property type="match status" value="1"/>
</dbReference>
<dbReference type="InterPro" id="IPR018202">
    <property type="entry name" value="Ser_caboxypep_ser_AS"/>
</dbReference>
<dbReference type="SUPFAM" id="SSF53474">
    <property type="entry name" value="alpha/beta-Hydrolases"/>
    <property type="match status" value="1"/>
</dbReference>
<evidence type="ECO:0000256" key="9">
    <source>
        <dbReference type="ARBA" id="ARBA00022806"/>
    </source>
</evidence>
<evidence type="ECO:0000256" key="13">
    <source>
        <dbReference type="ARBA" id="ARBA00047984"/>
    </source>
</evidence>
<dbReference type="FunFam" id="3.40.50.1820:FF:000335">
    <property type="entry name" value="Carboxypeptidase"/>
    <property type="match status" value="1"/>
</dbReference>